<dbReference type="InterPro" id="IPR003682">
    <property type="entry name" value="rRNA_ssu_MeTfrase_G"/>
</dbReference>
<comment type="caution">
    <text evidence="7">The sequence shown here is derived from an EMBL/GenBank/DDBJ whole genome shotgun (WGS) entry which is preliminary data.</text>
</comment>
<keyword evidence="3 6" id="KW-0489">Methyltransferase</keyword>
<keyword evidence="1 6" id="KW-0963">Cytoplasm</keyword>
<dbReference type="HAMAP" id="MF_00074">
    <property type="entry name" value="16SrRNA_methyltr_G"/>
    <property type="match status" value="1"/>
</dbReference>
<gene>
    <name evidence="6 7" type="primary">rsmG</name>
    <name evidence="7" type="ORF">ACFO4R_09845</name>
</gene>
<keyword evidence="2 6" id="KW-0698">rRNA processing</keyword>
<dbReference type="EMBL" id="JBHSHL010000049">
    <property type="protein sequence ID" value="MFC4805383.1"/>
    <property type="molecule type" value="Genomic_DNA"/>
</dbReference>
<evidence type="ECO:0000256" key="6">
    <source>
        <dbReference type="HAMAP-Rule" id="MF_00074"/>
    </source>
</evidence>
<feature type="binding site" evidence="6">
    <location>
        <position position="77"/>
    </location>
    <ligand>
        <name>S-adenosyl-L-methionine</name>
        <dbReference type="ChEBI" id="CHEBI:59789"/>
    </ligand>
</feature>
<comment type="function">
    <text evidence="6">Specifically methylates the N7 position of a guanine in 16S rRNA.</text>
</comment>
<dbReference type="PIRSF" id="PIRSF003078">
    <property type="entry name" value="GidB"/>
    <property type="match status" value="1"/>
</dbReference>
<dbReference type="CDD" id="cd02440">
    <property type="entry name" value="AdoMet_MTases"/>
    <property type="match status" value="1"/>
</dbReference>
<comment type="similarity">
    <text evidence="6">Belongs to the methyltransferase superfamily. RNA methyltransferase RsmG family.</text>
</comment>
<evidence type="ECO:0000256" key="1">
    <source>
        <dbReference type="ARBA" id="ARBA00022490"/>
    </source>
</evidence>
<dbReference type="PANTHER" id="PTHR31760">
    <property type="entry name" value="S-ADENOSYL-L-METHIONINE-DEPENDENT METHYLTRANSFERASES SUPERFAMILY PROTEIN"/>
    <property type="match status" value="1"/>
</dbReference>
<dbReference type="RefSeq" id="WP_379788942.1">
    <property type="nucleotide sequence ID" value="NZ_JBHSHL010000049.1"/>
</dbReference>
<keyword evidence="8" id="KW-1185">Reference proteome</keyword>
<evidence type="ECO:0000256" key="3">
    <source>
        <dbReference type="ARBA" id="ARBA00022603"/>
    </source>
</evidence>
<protein>
    <recommendedName>
        <fullName evidence="6">Ribosomal RNA small subunit methyltransferase G</fullName>
        <ecNumber evidence="6">2.1.1.-</ecNumber>
    </recommendedName>
    <alternativeName>
        <fullName evidence="6">16S rRNA 7-methylguanosine methyltransferase</fullName>
        <shortName evidence="6">16S rRNA m7G methyltransferase</shortName>
    </alternativeName>
</protein>
<keyword evidence="5 6" id="KW-0949">S-adenosyl-L-methionine</keyword>
<proteinExistence type="inferred from homology"/>
<reference evidence="8" key="1">
    <citation type="journal article" date="2019" name="Int. J. Syst. Evol. Microbiol.">
        <title>The Global Catalogue of Microorganisms (GCM) 10K type strain sequencing project: providing services to taxonomists for standard genome sequencing and annotation.</title>
        <authorList>
            <consortium name="The Broad Institute Genomics Platform"/>
            <consortium name="The Broad Institute Genome Sequencing Center for Infectious Disease"/>
            <person name="Wu L."/>
            <person name="Ma J."/>
        </authorList>
    </citation>
    <scope>NUCLEOTIDE SEQUENCE [LARGE SCALE GENOMIC DNA]</scope>
    <source>
        <strain evidence="8">CCUG 46385</strain>
    </source>
</reference>
<dbReference type="NCBIfam" id="TIGR00138">
    <property type="entry name" value="rsmG_gidB"/>
    <property type="match status" value="1"/>
</dbReference>
<dbReference type="Gene3D" id="3.40.50.150">
    <property type="entry name" value="Vaccinia Virus protein VP39"/>
    <property type="match status" value="1"/>
</dbReference>
<dbReference type="Proteomes" id="UP001595916">
    <property type="component" value="Unassembled WGS sequence"/>
</dbReference>
<keyword evidence="4 6" id="KW-0808">Transferase</keyword>
<comment type="subcellular location">
    <subcellularLocation>
        <location evidence="6">Cytoplasm</location>
    </subcellularLocation>
</comment>
<evidence type="ECO:0000256" key="5">
    <source>
        <dbReference type="ARBA" id="ARBA00022691"/>
    </source>
</evidence>
<dbReference type="EC" id="2.1.1.-" evidence="6"/>
<evidence type="ECO:0000256" key="4">
    <source>
        <dbReference type="ARBA" id="ARBA00022679"/>
    </source>
</evidence>
<dbReference type="GO" id="GO:0032259">
    <property type="term" value="P:methylation"/>
    <property type="evidence" value="ECO:0007669"/>
    <property type="project" value="UniProtKB-KW"/>
</dbReference>
<dbReference type="PANTHER" id="PTHR31760:SF0">
    <property type="entry name" value="S-ADENOSYL-L-METHIONINE-DEPENDENT METHYLTRANSFERASES SUPERFAMILY PROTEIN"/>
    <property type="match status" value="1"/>
</dbReference>
<feature type="binding site" evidence="6">
    <location>
        <position position="147"/>
    </location>
    <ligand>
        <name>S-adenosyl-L-methionine</name>
        <dbReference type="ChEBI" id="CHEBI:59789"/>
    </ligand>
</feature>
<sequence>MNNEILRRGLASWKMESSSAIERDFEIYKDLLLQYNKVMNLTNITKEDEVYTKHFLDSISCLYAYDIPNGARLIDVGTGAGFPSLPMKIMRRDLHLTLLDSLNKRVEFLRKVGEALSLEKVDYIHSRAEDLARDPLHRETYDFAVSRAVANLSTLLEYTVPFLKKGGILLCQKGPQVEEELHMAKTALKLLGARLIKKVEIPLEGTDLAHNILVIKKVETTAKKYPRKAGKPSKEPL</sequence>
<evidence type="ECO:0000313" key="7">
    <source>
        <dbReference type="EMBL" id="MFC4805383.1"/>
    </source>
</evidence>
<evidence type="ECO:0000313" key="8">
    <source>
        <dbReference type="Proteomes" id="UP001595916"/>
    </source>
</evidence>
<feature type="binding site" evidence="6">
    <location>
        <position position="82"/>
    </location>
    <ligand>
        <name>S-adenosyl-L-methionine</name>
        <dbReference type="ChEBI" id="CHEBI:59789"/>
    </ligand>
</feature>
<comment type="caution">
    <text evidence="6">Lacks conserved residue(s) required for the propagation of feature annotation.</text>
</comment>
<name>A0ABV9QN61_9FIRM</name>
<dbReference type="GO" id="GO:0008168">
    <property type="term" value="F:methyltransferase activity"/>
    <property type="evidence" value="ECO:0007669"/>
    <property type="project" value="UniProtKB-KW"/>
</dbReference>
<accession>A0ABV9QN61</accession>
<evidence type="ECO:0000256" key="2">
    <source>
        <dbReference type="ARBA" id="ARBA00022552"/>
    </source>
</evidence>
<feature type="binding site" evidence="6">
    <location>
        <begin position="128"/>
        <end position="129"/>
    </location>
    <ligand>
        <name>S-adenosyl-L-methionine</name>
        <dbReference type="ChEBI" id="CHEBI:59789"/>
    </ligand>
</feature>
<organism evidence="7 8">
    <name type="scientific">Filifactor villosus</name>
    <dbReference type="NCBI Taxonomy" id="29374"/>
    <lineage>
        <taxon>Bacteria</taxon>
        <taxon>Bacillati</taxon>
        <taxon>Bacillota</taxon>
        <taxon>Clostridia</taxon>
        <taxon>Peptostreptococcales</taxon>
        <taxon>Filifactoraceae</taxon>
        <taxon>Filifactor</taxon>
    </lineage>
</organism>
<dbReference type="SUPFAM" id="SSF53335">
    <property type="entry name" value="S-adenosyl-L-methionine-dependent methyltransferases"/>
    <property type="match status" value="1"/>
</dbReference>
<dbReference type="Pfam" id="PF02527">
    <property type="entry name" value="GidB"/>
    <property type="match status" value="1"/>
</dbReference>
<dbReference type="InterPro" id="IPR029063">
    <property type="entry name" value="SAM-dependent_MTases_sf"/>
</dbReference>